<accession>A0A316TUI8</accession>
<keyword evidence="1" id="KW-0812">Transmembrane</keyword>
<organism evidence="2 3">
    <name type="scientific">Rhodohalobacter mucosus</name>
    <dbReference type="NCBI Taxonomy" id="2079485"/>
    <lineage>
        <taxon>Bacteria</taxon>
        <taxon>Pseudomonadati</taxon>
        <taxon>Balneolota</taxon>
        <taxon>Balneolia</taxon>
        <taxon>Balneolales</taxon>
        <taxon>Balneolaceae</taxon>
        <taxon>Rhodohalobacter</taxon>
    </lineage>
</organism>
<dbReference type="OrthoDB" id="763750at2"/>
<gene>
    <name evidence="2" type="ORF">DDZ15_09425</name>
</gene>
<evidence type="ECO:0000256" key="1">
    <source>
        <dbReference type="SAM" id="Phobius"/>
    </source>
</evidence>
<feature type="transmembrane region" description="Helical" evidence="1">
    <location>
        <begin position="27"/>
        <end position="46"/>
    </location>
</feature>
<keyword evidence="3" id="KW-1185">Reference proteome</keyword>
<dbReference type="Proteomes" id="UP000245533">
    <property type="component" value="Unassembled WGS sequence"/>
</dbReference>
<evidence type="ECO:0000313" key="2">
    <source>
        <dbReference type="EMBL" id="PWN06725.1"/>
    </source>
</evidence>
<keyword evidence="1" id="KW-0472">Membrane</keyword>
<sequence>MEPQEEANIDSRDLHPDKSGKKISSEMFIAVFAIVISLSTLFVYIYQSNLMKQQQKMSVWPHLTIGPSVSEDAFTLRMMNQGIGPAIIETVQLTHDGDPLDGIQDLMTIVPDSLQSAFSYSSLWTGQVIMAGEPVDLFSVSSSGAAGFLAGELGAGRILLEVCYSSVYGDTWVTNGLQVEERECE</sequence>
<proteinExistence type="predicted"/>
<dbReference type="EMBL" id="QGGB01000006">
    <property type="protein sequence ID" value="PWN06725.1"/>
    <property type="molecule type" value="Genomic_DNA"/>
</dbReference>
<dbReference type="RefSeq" id="WP_109646839.1">
    <property type="nucleotide sequence ID" value="NZ_QGGB01000006.1"/>
</dbReference>
<name>A0A316TUI8_9BACT</name>
<dbReference type="AlphaFoldDB" id="A0A316TUI8"/>
<comment type="caution">
    <text evidence="2">The sequence shown here is derived from an EMBL/GenBank/DDBJ whole genome shotgun (WGS) entry which is preliminary data.</text>
</comment>
<keyword evidence="1" id="KW-1133">Transmembrane helix</keyword>
<protein>
    <submittedName>
        <fullName evidence="2">Uncharacterized protein</fullName>
    </submittedName>
</protein>
<evidence type="ECO:0000313" key="3">
    <source>
        <dbReference type="Proteomes" id="UP000245533"/>
    </source>
</evidence>
<reference evidence="2 3" key="1">
    <citation type="submission" date="2018-05" db="EMBL/GenBank/DDBJ databases">
        <title>Rhodohalobacter halophilus gen. nov., sp. nov., a moderately halophilic member of the family Balneolaceae.</title>
        <authorList>
            <person name="Liu Z.-W."/>
        </authorList>
    </citation>
    <scope>NUCLEOTIDE SEQUENCE [LARGE SCALE GENOMIC DNA]</scope>
    <source>
        <strain evidence="2 3">8A47</strain>
    </source>
</reference>